<sequence length="253" mass="28812">MRTLEEEVPDSEDDTAQVAIEPTFDKPGEHGLKLAYMLEAEHHRALSELKANNRALGGRGTDTHYKINTLHRELESHTRRSRNAIKTVLRRNNALSSRNSELILTAGRRRTEIKELKLAIASVEKESMNLTIQLRELRDAKSESMQVQERVNNSVLDSAKCPIYLSTMWTPDTIPKCSHTFCQCCLISWFWVIKQRRSNKYTCPGCRTRIKSQPVRNRALESLIETLADAGIVEGDIAEPIADAYTKFFKQIG</sequence>
<keyword evidence="2 4" id="KW-0863">Zinc-finger</keyword>
<feature type="domain" description="RING-type" evidence="6">
    <location>
        <begin position="161"/>
        <end position="207"/>
    </location>
</feature>
<dbReference type="GO" id="GO:0006513">
    <property type="term" value="P:protein monoubiquitination"/>
    <property type="evidence" value="ECO:0007669"/>
    <property type="project" value="InterPro"/>
</dbReference>
<dbReference type="GO" id="GO:0003697">
    <property type="term" value="F:single-stranded DNA binding"/>
    <property type="evidence" value="ECO:0007669"/>
    <property type="project" value="InterPro"/>
</dbReference>
<evidence type="ECO:0000313" key="7">
    <source>
        <dbReference type="EMBL" id="KAJ7775283.1"/>
    </source>
</evidence>
<dbReference type="GO" id="GO:0006301">
    <property type="term" value="P:DNA damage tolerance"/>
    <property type="evidence" value="ECO:0007669"/>
    <property type="project" value="InterPro"/>
</dbReference>
<dbReference type="PROSITE" id="PS50089">
    <property type="entry name" value="ZF_RING_2"/>
    <property type="match status" value="1"/>
</dbReference>
<evidence type="ECO:0000256" key="3">
    <source>
        <dbReference type="ARBA" id="ARBA00022833"/>
    </source>
</evidence>
<dbReference type="SUPFAM" id="SSF57850">
    <property type="entry name" value="RING/U-box"/>
    <property type="match status" value="1"/>
</dbReference>
<dbReference type="InterPro" id="IPR017907">
    <property type="entry name" value="Znf_RING_CS"/>
</dbReference>
<dbReference type="AlphaFoldDB" id="A0AAD7NTI7"/>
<evidence type="ECO:0000256" key="4">
    <source>
        <dbReference type="PROSITE-ProRule" id="PRU00175"/>
    </source>
</evidence>
<dbReference type="PANTHER" id="PTHR14134">
    <property type="entry name" value="E3 UBIQUITIN-PROTEIN LIGASE RAD18"/>
    <property type="match status" value="1"/>
</dbReference>
<protein>
    <recommendedName>
        <fullName evidence="6">RING-type domain-containing protein</fullName>
    </recommendedName>
</protein>
<keyword evidence="1" id="KW-0479">Metal-binding</keyword>
<dbReference type="InterPro" id="IPR039577">
    <property type="entry name" value="Rad18"/>
</dbReference>
<dbReference type="InterPro" id="IPR001841">
    <property type="entry name" value="Znf_RING"/>
</dbReference>
<evidence type="ECO:0000259" key="6">
    <source>
        <dbReference type="PROSITE" id="PS50089"/>
    </source>
</evidence>
<organism evidence="7 8">
    <name type="scientific">Mycena metata</name>
    <dbReference type="NCBI Taxonomy" id="1033252"/>
    <lineage>
        <taxon>Eukaryota</taxon>
        <taxon>Fungi</taxon>
        <taxon>Dikarya</taxon>
        <taxon>Basidiomycota</taxon>
        <taxon>Agaricomycotina</taxon>
        <taxon>Agaricomycetes</taxon>
        <taxon>Agaricomycetidae</taxon>
        <taxon>Agaricales</taxon>
        <taxon>Marasmiineae</taxon>
        <taxon>Mycenaceae</taxon>
        <taxon>Mycena</taxon>
    </lineage>
</organism>
<feature type="coiled-coil region" evidence="5">
    <location>
        <begin position="113"/>
        <end position="140"/>
    </location>
</feature>
<dbReference type="PROSITE" id="PS00518">
    <property type="entry name" value="ZF_RING_1"/>
    <property type="match status" value="1"/>
</dbReference>
<dbReference type="GO" id="GO:0008270">
    <property type="term" value="F:zinc ion binding"/>
    <property type="evidence" value="ECO:0007669"/>
    <property type="project" value="UniProtKB-KW"/>
</dbReference>
<gene>
    <name evidence="7" type="ORF">B0H16DRAFT_41037</name>
</gene>
<accession>A0AAD7NTI7</accession>
<proteinExistence type="predicted"/>
<keyword evidence="5" id="KW-0175">Coiled coil</keyword>
<keyword evidence="8" id="KW-1185">Reference proteome</keyword>
<dbReference type="GO" id="GO:0061630">
    <property type="term" value="F:ubiquitin protein ligase activity"/>
    <property type="evidence" value="ECO:0007669"/>
    <property type="project" value="InterPro"/>
</dbReference>
<evidence type="ECO:0000256" key="2">
    <source>
        <dbReference type="ARBA" id="ARBA00022771"/>
    </source>
</evidence>
<evidence type="ECO:0000256" key="1">
    <source>
        <dbReference type="ARBA" id="ARBA00022723"/>
    </source>
</evidence>
<dbReference type="EMBL" id="JARKIB010000010">
    <property type="protein sequence ID" value="KAJ7775283.1"/>
    <property type="molecule type" value="Genomic_DNA"/>
</dbReference>
<evidence type="ECO:0000313" key="8">
    <source>
        <dbReference type="Proteomes" id="UP001215598"/>
    </source>
</evidence>
<dbReference type="Pfam" id="PF00097">
    <property type="entry name" value="zf-C3HC4"/>
    <property type="match status" value="1"/>
</dbReference>
<dbReference type="Proteomes" id="UP001215598">
    <property type="component" value="Unassembled WGS sequence"/>
</dbReference>
<reference evidence="7" key="1">
    <citation type="submission" date="2023-03" db="EMBL/GenBank/DDBJ databases">
        <title>Massive genome expansion in bonnet fungi (Mycena s.s.) driven by repeated elements and novel gene families across ecological guilds.</title>
        <authorList>
            <consortium name="Lawrence Berkeley National Laboratory"/>
            <person name="Harder C.B."/>
            <person name="Miyauchi S."/>
            <person name="Viragh M."/>
            <person name="Kuo A."/>
            <person name="Thoen E."/>
            <person name="Andreopoulos B."/>
            <person name="Lu D."/>
            <person name="Skrede I."/>
            <person name="Drula E."/>
            <person name="Henrissat B."/>
            <person name="Morin E."/>
            <person name="Kohler A."/>
            <person name="Barry K."/>
            <person name="LaButti K."/>
            <person name="Morin E."/>
            <person name="Salamov A."/>
            <person name="Lipzen A."/>
            <person name="Mereny Z."/>
            <person name="Hegedus B."/>
            <person name="Baldrian P."/>
            <person name="Stursova M."/>
            <person name="Weitz H."/>
            <person name="Taylor A."/>
            <person name="Grigoriev I.V."/>
            <person name="Nagy L.G."/>
            <person name="Martin F."/>
            <person name="Kauserud H."/>
        </authorList>
    </citation>
    <scope>NUCLEOTIDE SEQUENCE</scope>
    <source>
        <strain evidence="7">CBHHK182m</strain>
    </source>
</reference>
<dbReference type="InterPro" id="IPR018957">
    <property type="entry name" value="Znf_C3HC4_RING-type"/>
</dbReference>
<evidence type="ECO:0000256" key="5">
    <source>
        <dbReference type="SAM" id="Coils"/>
    </source>
</evidence>
<name>A0AAD7NTI7_9AGAR</name>
<dbReference type="Gene3D" id="3.30.40.10">
    <property type="entry name" value="Zinc/RING finger domain, C3HC4 (zinc finger)"/>
    <property type="match status" value="1"/>
</dbReference>
<dbReference type="InterPro" id="IPR013083">
    <property type="entry name" value="Znf_RING/FYVE/PHD"/>
</dbReference>
<keyword evidence="3" id="KW-0862">Zinc</keyword>
<comment type="caution">
    <text evidence="7">The sequence shown here is derived from an EMBL/GenBank/DDBJ whole genome shotgun (WGS) entry which is preliminary data.</text>
</comment>